<evidence type="ECO:0000313" key="2">
    <source>
        <dbReference type="Proteomes" id="UP000790709"/>
    </source>
</evidence>
<reference evidence="1" key="1">
    <citation type="journal article" date="2021" name="New Phytol.">
        <title>Evolutionary innovations through gain and loss of genes in the ectomycorrhizal Boletales.</title>
        <authorList>
            <person name="Wu G."/>
            <person name="Miyauchi S."/>
            <person name="Morin E."/>
            <person name="Kuo A."/>
            <person name="Drula E."/>
            <person name="Varga T."/>
            <person name="Kohler A."/>
            <person name="Feng B."/>
            <person name="Cao Y."/>
            <person name="Lipzen A."/>
            <person name="Daum C."/>
            <person name="Hundley H."/>
            <person name="Pangilinan J."/>
            <person name="Johnson J."/>
            <person name="Barry K."/>
            <person name="LaButti K."/>
            <person name="Ng V."/>
            <person name="Ahrendt S."/>
            <person name="Min B."/>
            <person name="Choi I.G."/>
            <person name="Park H."/>
            <person name="Plett J.M."/>
            <person name="Magnuson J."/>
            <person name="Spatafora J.W."/>
            <person name="Nagy L.G."/>
            <person name="Henrissat B."/>
            <person name="Grigoriev I.V."/>
            <person name="Yang Z.L."/>
            <person name="Xu J."/>
            <person name="Martin F.M."/>
        </authorList>
    </citation>
    <scope>NUCLEOTIDE SEQUENCE</scope>
    <source>
        <strain evidence="1">KUC20120723A-06</strain>
    </source>
</reference>
<comment type="caution">
    <text evidence="1">The sequence shown here is derived from an EMBL/GenBank/DDBJ whole genome shotgun (WGS) entry which is preliminary data.</text>
</comment>
<gene>
    <name evidence="1" type="ORF">BV22DRAFT_1018890</name>
</gene>
<sequence>MVTVSPLALHTPTRVKWTALQEKSISREYPFTDLADESPDQFVVRTYLQFLWLPESIMPLTLLIPSIRRVSSSRHPSELEHENTHAHALHTLIQPLLLSVRTSASKYHTELPQILADNGGAGELEETMMWFALNYEKSSEDEDEERWRNQWLERLERREVQIQILLYFLKLSLPGPQTPLPPVTIPAPATTTSFPTSTSTHSRKRKSKPKIVIPSTTERLESFMDKLSTWQLLSSMDAGAPTSPGNRSGDRELERDWMQAFCEDVVEPQ</sequence>
<dbReference type="EMBL" id="MU266515">
    <property type="protein sequence ID" value="KAH7921684.1"/>
    <property type="molecule type" value="Genomic_DNA"/>
</dbReference>
<keyword evidence="2" id="KW-1185">Reference proteome</keyword>
<name>A0ACB8B884_9AGAM</name>
<accession>A0ACB8B884</accession>
<proteinExistence type="predicted"/>
<evidence type="ECO:0000313" key="1">
    <source>
        <dbReference type="EMBL" id="KAH7921684.1"/>
    </source>
</evidence>
<protein>
    <submittedName>
        <fullName evidence="1">Uncharacterized protein</fullName>
    </submittedName>
</protein>
<dbReference type="Proteomes" id="UP000790709">
    <property type="component" value="Unassembled WGS sequence"/>
</dbReference>
<organism evidence="1 2">
    <name type="scientific">Leucogyrophana mollusca</name>
    <dbReference type="NCBI Taxonomy" id="85980"/>
    <lineage>
        <taxon>Eukaryota</taxon>
        <taxon>Fungi</taxon>
        <taxon>Dikarya</taxon>
        <taxon>Basidiomycota</taxon>
        <taxon>Agaricomycotina</taxon>
        <taxon>Agaricomycetes</taxon>
        <taxon>Agaricomycetidae</taxon>
        <taxon>Boletales</taxon>
        <taxon>Boletales incertae sedis</taxon>
        <taxon>Leucogyrophana</taxon>
    </lineage>
</organism>